<dbReference type="OrthoDB" id="9156218at2"/>
<protein>
    <submittedName>
        <fullName evidence="1">Uncharacterized protein</fullName>
    </submittedName>
</protein>
<dbReference type="Proteomes" id="UP000291819">
    <property type="component" value="Unassembled WGS sequence"/>
</dbReference>
<dbReference type="RefSeq" id="WP_131032583.1">
    <property type="nucleotide sequence ID" value="NZ_SIXF01000049.1"/>
</dbReference>
<gene>
    <name evidence="1" type="ORF">EYS08_24780</name>
</gene>
<keyword evidence="2" id="KW-1185">Reference proteome</keyword>
<accession>A0A4Q9H5P0</accession>
<comment type="caution">
    <text evidence="1">The sequence shown here is derived from an EMBL/GenBank/DDBJ whole genome shotgun (WGS) entry which is preliminary data.</text>
</comment>
<organism evidence="1 2">
    <name type="scientific">Pedobacter kyonggii</name>
    <dbReference type="NCBI Taxonomy" id="1926871"/>
    <lineage>
        <taxon>Bacteria</taxon>
        <taxon>Pseudomonadati</taxon>
        <taxon>Bacteroidota</taxon>
        <taxon>Sphingobacteriia</taxon>
        <taxon>Sphingobacteriales</taxon>
        <taxon>Sphingobacteriaceae</taxon>
        <taxon>Pedobacter</taxon>
    </lineage>
</organism>
<name>A0A4Q9H5P0_9SPHI</name>
<reference evidence="1 2" key="1">
    <citation type="submission" date="2019-02" db="EMBL/GenBank/DDBJ databases">
        <title>Pedobacter kyonggii whole genome sequence analysis.</title>
        <authorList>
            <person name="Dahal R.H."/>
        </authorList>
    </citation>
    <scope>NUCLEOTIDE SEQUENCE [LARGE SCALE GENOMIC DNA]</scope>
    <source>
        <strain evidence="1 2">K-4-11-1</strain>
    </source>
</reference>
<evidence type="ECO:0000313" key="2">
    <source>
        <dbReference type="Proteomes" id="UP000291819"/>
    </source>
</evidence>
<sequence>MESDLTEKELRLAAFMSEISENCYSADWMQNLEYALWHAVIHGERKYGQSYITEDDISTLVKLSTDANAWIIFDNEKEETALSLKEWTEKFKNDLEQNKEIIKG</sequence>
<proteinExistence type="predicted"/>
<dbReference type="EMBL" id="SIXF01000049">
    <property type="protein sequence ID" value="TBO36395.1"/>
    <property type="molecule type" value="Genomic_DNA"/>
</dbReference>
<evidence type="ECO:0000313" key="1">
    <source>
        <dbReference type="EMBL" id="TBO36395.1"/>
    </source>
</evidence>
<dbReference type="AlphaFoldDB" id="A0A4Q9H5P0"/>